<dbReference type="OrthoDB" id="5404599at2759"/>
<reference evidence="1" key="1">
    <citation type="submission" date="2016-03" db="EMBL/GenBank/DDBJ databases">
        <title>Draft genome sequence of Rosellinia necatrix.</title>
        <authorList>
            <person name="Kanematsu S."/>
        </authorList>
    </citation>
    <scope>NUCLEOTIDE SEQUENCE [LARGE SCALE GENOMIC DNA]</scope>
    <source>
        <strain evidence="1">W97</strain>
    </source>
</reference>
<accession>A0A1S8A851</accession>
<name>A0A1S8A851_ROSNE</name>
<gene>
    <name evidence="1" type="ORF">SAMD00023353_2500450</name>
</gene>
<dbReference type="EMBL" id="DF977470">
    <property type="protein sequence ID" value="GAW26233.1"/>
    <property type="molecule type" value="Genomic_DNA"/>
</dbReference>
<dbReference type="InterPro" id="IPR011009">
    <property type="entry name" value="Kinase-like_dom_sf"/>
</dbReference>
<proteinExistence type="predicted"/>
<dbReference type="Gene3D" id="3.90.1200.10">
    <property type="match status" value="1"/>
</dbReference>
<evidence type="ECO:0000313" key="2">
    <source>
        <dbReference type="Proteomes" id="UP000054516"/>
    </source>
</evidence>
<dbReference type="AlphaFoldDB" id="A0A1S8A851"/>
<organism evidence="1">
    <name type="scientific">Rosellinia necatrix</name>
    <name type="common">White root-rot fungus</name>
    <dbReference type="NCBI Taxonomy" id="77044"/>
    <lineage>
        <taxon>Eukaryota</taxon>
        <taxon>Fungi</taxon>
        <taxon>Dikarya</taxon>
        <taxon>Ascomycota</taxon>
        <taxon>Pezizomycotina</taxon>
        <taxon>Sordariomycetes</taxon>
        <taxon>Xylariomycetidae</taxon>
        <taxon>Xylariales</taxon>
        <taxon>Xylariaceae</taxon>
        <taxon>Rosellinia</taxon>
    </lineage>
</organism>
<sequence length="151" mass="16714">MIGPSLFMKRLPGRALDHAWPTLDESWERYHVHAAVDICRGMAEWKGDRVGGVDKQCVPECFLVTPPGSKIFSLVPVGCEAIGTDCSGVVFYHADLGPANVIVEDDPKSGKLEIIDFEISGYFPRGLHQNQVSNRQRDGFVCFCIYVSDLV</sequence>
<dbReference type="Proteomes" id="UP000054516">
    <property type="component" value="Unassembled WGS sequence"/>
</dbReference>
<evidence type="ECO:0008006" key="3">
    <source>
        <dbReference type="Google" id="ProtNLM"/>
    </source>
</evidence>
<keyword evidence="2" id="KW-1185">Reference proteome</keyword>
<evidence type="ECO:0000313" key="1">
    <source>
        <dbReference type="EMBL" id="GAW26233.1"/>
    </source>
</evidence>
<protein>
    <recommendedName>
        <fullName evidence="3">Aminoglycoside phosphotransferase domain-containing protein</fullName>
    </recommendedName>
</protein>
<dbReference type="SUPFAM" id="SSF56112">
    <property type="entry name" value="Protein kinase-like (PK-like)"/>
    <property type="match status" value="1"/>
</dbReference>